<dbReference type="EMBL" id="CP031092">
    <property type="protein sequence ID" value="AXF57389.1"/>
    <property type="molecule type" value="Genomic_DNA"/>
</dbReference>
<dbReference type="RefSeq" id="WP_114375170.1">
    <property type="nucleotide sequence ID" value="NZ_CP031092.1"/>
</dbReference>
<evidence type="ECO:0008006" key="4">
    <source>
        <dbReference type="Google" id="ProtNLM"/>
    </source>
</evidence>
<keyword evidence="1" id="KW-0472">Membrane</keyword>
<dbReference type="AlphaFoldDB" id="A0A345C2F8"/>
<feature type="transmembrane region" description="Helical" evidence="1">
    <location>
        <begin position="43"/>
        <end position="64"/>
    </location>
</feature>
<reference evidence="2 3" key="1">
    <citation type="journal article" date="2018" name="J. Microbiol.">
        <title>Salicibibacter kimchii gen. nov., sp. nov., a moderately halophilic and alkalitolerant bacterium in the family Bacillaceae, isolated from kimchi.</title>
        <authorList>
            <person name="Jang J.Y."/>
            <person name="Oh Y.J."/>
            <person name="Lim S.K."/>
            <person name="Park H.K."/>
            <person name="Lee C."/>
            <person name="Kim J.Y."/>
            <person name="Lee M.A."/>
            <person name="Choi H.J."/>
        </authorList>
    </citation>
    <scope>NUCLEOTIDE SEQUENCE [LARGE SCALE GENOMIC DNA]</scope>
    <source>
        <strain evidence="2 3">NKC1-1</strain>
    </source>
</reference>
<keyword evidence="1" id="KW-1133">Transmembrane helix</keyword>
<evidence type="ECO:0000256" key="1">
    <source>
        <dbReference type="SAM" id="Phobius"/>
    </source>
</evidence>
<keyword evidence="3" id="KW-1185">Reference proteome</keyword>
<dbReference type="Proteomes" id="UP000252100">
    <property type="component" value="Chromosome"/>
</dbReference>
<keyword evidence="1" id="KW-0812">Transmembrane</keyword>
<dbReference type="KEGG" id="rue:DT065_16250"/>
<gene>
    <name evidence="2" type="ORF">DT065_16250</name>
</gene>
<accession>A0A345C2F8</accession>
<protein>
    <recommendedName>
        <fullName evidence="4">BshB3 potential contributor to bacillithiol synthesis</fullName>
    </recommendedName>
</protein>
<evidence type="ECO:0000313" key="3">
    <source>
        <dbReference type="Proteomes" id="UP000252100"/>
    </source>
</evidence>
<name>A0A345C2F8_9BACI</name>
<sequence length="65" mass="6928">MNIGIIVLILVAAGLIIGITLAIGRNSNDNKYSSDSSFKLMTVMYTVVAPIILIIAVVIFAFALM</sequence>
<evidence type="ECO:0000313" key="2">
    <source>
        <dbReference type="EMBL" id="AXF57389.1"/>
    </source>
</evidence>
<proteinExistence type="predicted"/>
<organism evidence="2 3">
    <name type="scientific">Salicibibacter kimchii</name>
    <dbReference type="NCBI Taxonomy" id="2099786"/>
    <lineage>
        <taxon>Bacteria</taxon>
        <taxon>Bacillati</taxon>
        <taxon>Bacillota</taxon>
        <taxon>Bacilli</taxon>
        <taxon>Bacillales</taxon>
        <taxon>Bacillaceae</taxon>
        <taxon>Salicibibacter</taxon>
    </lineage>
</organism>
<feature type="transmembrane region" description="Helical" evidence="1">
    <location>
        <begin position="5"/>
        <end position="23"/>
    </location>
</feature>